<proteinExistence type="predicted"/>
<keyword evidence="2" id="KW-1185">Reference proteome</keyword>
<evidence type="ECO:0000313" key="1">
    <source>
        <dbReference type="EMBL" id="SFI26162.1"/>
    </source>
</evidence>
<dbReference type="RefSeq" id="WP_090080145.1">
    <property type="nucleotide sequence ID" value="NZ_FOQT01000003.1"/>
</dbReference>
<dbReference type="PROSITE" id="PS51257">
    <property type="entry name" value="PROKAR_LIPOPROTEIN"/>
    <property type="match status" value="1"/>
</dbReference>
<reference evidence="1 2" key="1">
    <citation type="submission" date="2016-10" db="EMBL/GenBank/DDBJ databases">
        <authorList>
            <person name="de Groot N.N."/>
        </authorList>
    </citation>
    <scope>NUCLEOTIDE SEQUENCE [LARGE SCALE GENOMIC DNA]</scope>
    <source>
        <strain evidence="1 2">DSM 26000</strain>
    </source>
</reference>
<dbReference type="AlphaFoldDB" id="A0A1I3GS68"/>
<gene>
    <name evidence="1" type="ORF">SAMN05443292_1990</name>
</gene>
<organism evidence="1 2">
    <name type="scientific">Halpernia frigidisoli</name>
    <dbReference type="NCBI Taxonomy" id="1125876"/>
    <lineage>
        <taxon>Bacteria</taxon>
        <taxon>Pseudomonadati</taxon>
        <taxon>Bacteroidota</taxon>
        <taxon>Flavobacteriia</taxon>
        <taxon>Flavobacteriales</taxon>
        <taxon>Weeksellaceae</taxon>
        <taxon>Chryseobacterium group</taxon>
        <taxon>Halpernia</taxon>
    </lineage>
</organism>
<dbReference type="STRING" id="1125876.SAMN05443292_1990"/>
<name>A0A1I3GS68_9FLAO</name>
<sequence length="177" mass="19554">MKKLILLIPFLLVACKKEVTDQVKANNSDTILAVDQTSTPLPKDSMTNQDSLIANSKVVEKVLDEGVNRDVDKNEIVRTADGSMLPFTIGDQFTTDSQKFILKLKNVSKSKLKITVDSEKPMNIRINQIKKPDGSLDGPYGKSLDLQTPQKGDYWIMLGKSLMADGTGKGHFSIKVE</sequence>
<evidence type="ECO:0000313" key="2">
    <source>
        <dbReference type="Proteomes" id="UP000198931"/>
    </source>
</evidence>
<dbReference type="OrthoDB" id="1255149at2"/>
<dbReference type="Proteomes" id="UP000198931">
    <property type="component" value="Unassembled WGS sequence"/>
</dbReference>
<dbReference type="EMBL" id="FOQT01000003">
    <property type="protein sequence ID" value="SFI26162.1"/>
    <property type="molecule type" value="Genomic_DNA"/>
</dbReference>
<protein>
    <recommendedName>
        <fullName evidence="3">Lipoprotein</fullName>
    </recommendedName>
</protein>
<accession>A0A1I3GS68</accession>
<evidence type="ECO:0008006" key="3">
    <source>
        <dbReference type="Google" id="ProtNLM"/>
    </source>
</evidence>